<evidence type="ECO:0000256" key="6">
    <source>
        <dbReference type="SAM" id="Phobius"/>
    </source>
</evidence>
<dbReference type="AlphaFoldDB" id="A0A0L8FU90"/>
<dbReference type="GO" id="GO:0016020">
    <property type="term" value="C:membrane"/>
    <property type="evidence" value="ECO:0007669"/>
    <property type="project" value="UniProtKB-SubCell"/>
</dbReference>
<feature type="transmembrane region" description="Helical" evidence="6">
    <location>
        <begin position="272"/>
        <end position="295"/>
    </location>
</feature>
<gene>
    <name evidence="7" type="ORF">OCBIM_22008403mg</name>
</gene>
<evidence type="ECO:0000256" key="2">
    <source>
        <dbReference type="ARBA" id="ARBA00022692"/>
    </source>
</evidence>
<organism evidence="7">
    <name type="scientific">Octopus bimaculoides</name>
    <name type="common">California two-spotted octopus</name>
    <dbReference type="NCBI Taxonomy" id="37653"/>
    <lineage>
        <taxon>Eukaryota</taxon>
        <taxon>Metazoa</taxon>
        <taxon>Spiralia</taxon>
        <taxon>Lophotrochozoa</taxon>
        <taxon>Mollusca</taxon>
        <taxon>Cephalopoda</taxon>
        <taxon>Coleoidea</taxon>
        <taxon>Octopodiformes</taxon>
        <taxon>Octopoda</taxon>
        <taxon>Incirrata</taxon>
        <taxon>Octopodidae</taxon>
        <taxon>Octopus</taxon>
    </lineage>
</organism>
<reference evidence="7" key="1">
    <citation type="submission" date="2015-07" db="EMBL/GenBank/DDBJ databases">
        <title>MeaNS - Measles Nucleotide Surveillance Program.</title>
        <authorList>
            <person name="Tran T."/>
            <person name="Druce J."/>
        </authorList>
    </citation>
    <scope>NUCLEOTIDE SEQUENCE</scope>
    <source>
        <strain evidence="7">UCB-OBI-ISO-001</strain>
        <tissue evidence="7">Gonad</tissue>
    </source>
</reference>
<proteinExistence type="inferred from homology"/>
<evidence type="ECO:0000256" key="1">
    <source>
        <dbReference type="ARBA" id="ARBA00004141"/>
    </source>
</evidence>
<protein>
    <recommendedName>
        <fullName evidence="8">Aquaporin</fullName>
    </recommendedName>
</protein>
<feature type="transmembrane region" description="Helical" evidence="6">
    <location>
        <begin position="172"/>
        <end position="189"/>
    </location>
</feature>
<dbReference type="InterPro" id="IPR023271">
    <property type="entry name" value="Aquaporin-like"/>
</dbReference>
<dbReference type="STRING" id="37653.A0A0L8FU90"/>
<evidence type="ECO:0000256" key="4">
    <source>
        <dbReference type="ARBA" id="ARBA00023136"/>
    </source>
</evidence>
<accession>A0A0L8FU90</accession>
<dbReference type="InterPro" id="IPR000425">
    <property type="entry name" value="MIP"/>
</dbReference>
<evidence type="ECO:0000313" key="7">
    <source>
        <dbReference type="EMBL" id="KOF67995.1"/>
    </source>
</evidence>
<name>A0A0L8FU90_OCTBM</name>
<keyword evidence="4 6" id="KW-0472">Membrane</keyword>
<dbReference type="GO" id="GO:0005737">
    <property type="term" value="C:cytoplasm"/>
    <property type="evidence" value="ECO:0007669"/>
    <property type="project" value="TreeGrafter"/>
</dbReference>
<feature type="transmembrane region" description="Helical" evidence="6">
    <location>
        <begin position="353"/>
        <end position="372"/>
    </location>
</feature>
<dbReference type="EMBL" id="KQ426631">
    <property type="protein sequence ID" value="KOF67995.1"/>
    <property type="molecule type" value="Genomic_DNA"/>
</dbReference>
<dbReference type="SUPFAM" id="SSF81338">
    <property type="entry name" value="Aquaporin-like"/>
    <property type="match status" value="1"/>
</dbReference>
<keyword evidence="3 6" id="KW-1133">Transmembrane helix</keyword>
<dbReference type="PANTHER" id="PTHR21191:SF16">
    <property type="entry name" value="AQUAPORIN"/>
    <property type="match status" value="1"/>
</dbReference>
<dbReference type="Gene3D" id="1.20.1080.10">
    <property type="entry name" value="Glycerol uptake facilitator protein"/>
    <property type="match status" value="1"/>
</dbReference>
<evidence type="ECO:0000256" key="3">
    <source>
        <dbReference type="ARBA" id="ARBA00022989"/>
    </source>
</evidence>
<evidence type="ECO:0008006" key="8">
    <source>
        <dbReference type="Google" id="ProtNLM"/>
    </source>
</evidence>
<sequence length="421" mass="45562">MEEAAESIVKTAAESVVNAATESVVNGAAESVAEAVTDSIVESAASTILESAAESVLETATESVFETATESILEAATESAFETATESILEAASDSVLEAATESVTEGIFEGVIEDSAADVLTETMNNVAEAAADSQVFSPLNMLGIEPMNYRQLYQMVAGVTVPETDYLEPYMATVVYLLVVITLGLVLRKLTKAIMPASIQVYLVEFVATMEVCSYFFENNFVLKHYGYTVFFFVIVLEILISNRTLEGASENPIKALDEFSKREIGFDKAILKIVVQCFGGLAAYRLAQLVWSLDMIEDHHVRYYEVSCDTDLVTSIALGFLVEMGAAFIDTYLGKQSLSSTPFIDELIKAVNGGVMIVGGVSLTGMYFNPAMATGHMLGCKGTEMWEHILVYWAGPFLGCLCGVILDKYIRINQGMLV</sequence>
<dbReference type="PANTHER" id="PTHR21191">
    <property type="entry name" value="AQUAPORIN"/>
    <property type="match status" value="1"/>
</dbReference>
<feature type="transmembrane region" description="Helical" evidence="6">
    <location>
        <begin position="392"/>
        <end position="409"/>
    </location>
</feature>
<dbReference type="PRINTS" id="PR00783">
    <property type="entry name" value="MINTRINSICP"/>
</dbReference>
<dbReference type="InterPro" id="IPR051883">
    <property type="entry name" value="AQP11/12_channel"/>
</dbReference>
<keyword evidence="2 5" id="KW-0812">Transmembrane</keyword>
<feature type="transmembrane region" description="Helical" evidence="6">
    <location>
        <begin position="315"/>
        <end position="332"/>
    </location>
</feature>
<keyword evidence="5" id="KW-0813">Transport</keyword>
<comment type="subcellular location">
    <subcellularLocation>
        <location evidence="1">Membrane</location>
        <topology evidence="1">Multi-pass membrane protein</topology>
    </subcellularLocation>
</comment>
<dbReference type="Pfam" id="PF00230">
    <property type="entry name" value="MIP"/>
    <property type="match status" value="1"/>
</dbReference>
<evidence type="ECO:0000256" key="5">
    <source>
        <dbReference type="RuleBase" id="RU000477"/>
    </source>
</evidence>
<comment type="similarity">
    <text evidence="5">Belongs to the MIP/aquaporin (TC 1.A.8) family.</text>
</comment>
<dbReference type="OrthoDB" id="1580043at2759"/>
<dbReference type="GO" id="GO:0015267">
    <property type="term" value="F:channel activity"/>
    <property type="evidence" value="ECO:0007669"/>
    <property type="project" value="InterPro"/>
</dbReference>